<feature type="transmembrane region" description="Helical" evidence="2">
    <location>
        <begin position="477"/>
        <end position="502"/>
    </location>
</feature>
<keyword evidence="4" id="KW-1185">Reference proteome</keyword>
<feature type="transmembrane region" description="Helical" evidence="2">
    <location>
        <begin position="347"/>
        <end position="367"/>
    </location>
</feature>
<feature type="transmembrane region" description="Helical" evidence="2">
    <location>
        <begin position="387"/>
        <end position="409"/>
    </location>
</feature>
<evidence type="ECO:0000313" key="3">
    <source>
        <dbReference type="EMBL" id="MBB5745913.1"/>
    </source>
</evidence>
<accession>A0A7W9CHW3</accession>
<sequence>MSETIPDALPPNKGFLGFVERTGNRLPDPVFLFLWLIVGLIVLSIVGASLGWQAVNPVTGDTLIAQSLLSSENLEKLIIGMPRTLADFPPLGIVITIIYGAAVAERTGLFTTAIRGALLNAPRIILTPVVVIVGMVSHHASDASYVVVIPLAAVIFAAAGRHPLAGLAAGFAAVSGGYAGNLFPGASDALILGITEPAAHLIDPSYQVSIAGNWFFIVGVVIVFTPIVWFITDRIIEPRLGKWLPPAGVAPPAREEREPLTATQKRGLMYAGLALLGMVALWALITALPGSPFIDPEAEPAQRHNPLYRSLAAFFAVTFFVTGAAFGSGAGTIRSHRDLVRMMGEGISVLAPYIVLAFFAAHFVAMFNWSGLGPILAVNAAAGLKTLAMPTPLLLISVVLVSCFFDLFIGSASAKWSALAPIVVPMFMLLGISPEMTTAAYRMGDSVTNIATPLMSYFPLILAFAQRWDPRFGLGSLMATMLPYAGSFLVAGLIMVAAWVALDLPLGPGVGVHYVLPDPVVAAQPPADGGILGTETPPQPAAVTTAAPAQR</sequence>
<feature type="transmembrane region" description="Helical" evidence="2">
    <location>
        <begin position="267"/>
        <end position="287"/>
    </location>
</feature>
<feature type="compositionally biased region" description="Low complexity" evidence="1">
    <location>
        <begin position="541"/>
        <end position="551"/>
    </location>
</feature>
<feature type="transmembrane region" description="Helical" evidence="2">
    <location>
        <begin position="30"/>
        <end position="52"/>
    </location>
</feature>
<feature type="transmembrane region" description="Helical" evidence="2">
    <location>
        <begin position="416"/>
        <end position="434"/>
    </location>
</feature>
<dbReference type="Pfam" id="PF03806">
    <property type="entry name" value="ABG_transport"/>
    <property type="match status" value="1"/>
</dbReference>
<dbReference type="EMBL" id="JACHOR010000002">
    <property type="protein sequence ID" value="MBB5745913.1"/>
    <property type="molecule type" value="Genomic_DNA"/>
</dbReference>
<name>A0A7W9CHW3_9CAUL</name>
<feature type="transmembrane region" description="Helical" evidence="2">
    <location>
        <begin position="167"/>
        <end position="194"/>
    </location>
</feature>
<feature type="region of interest" description="Disordered" evidence="1">
    <location>
        <begin position="527"/>
        <end position="551"/>
    </location>
</feature>
<feature type="transmembrane region" description="Helical" evidence="2">
    <location>
        <begin position="143"/>
        <end position="160"/>
    </location>
</feature>
<evidence type="ECO:0000313" key="4">
    <source>
        <dbReference type="Proteomes" id="UP000545037"/>
    </source>
</evidence>
<dbReference type="PANTHER" id="PTHR30282">
    <property type="entry name" value="P-AMINOBENZOYL GLUTAMATE TRANSPORTER"/>
    <property type="match status" value="1"/>
</dbReference>
<gene>
    <name evidence="3" type="ORF">GGR13_001497</name>
</gene>
<feature type="transmembrane region" description="Helical" evidence="2">
    <location>
        <begin position="307"/>
        <end position="326"/>
    </location>
</feature>
<protein>
    <submittedName>
        <fullName evidence="3">Aminobenzoyl-glutamate transport protein</fullName>
    </submittedName>
</protein>
<dbReference type="GO" id="GO:1902604">
    <property type="term" value="P:p-aminobenzoyl-glutamate transmembrane transport"/>
    <property type="evidence" value="ECO:0007669"/>
    <property type="project" value="InterPro"/>
</dbReference>
<dbReference type="AlphaFoldDB" id="A0A7W9CHW3"/>
<dbReference type="PANTHER" id="PTHR30282:SF0">
    <property type="entry name" value="P-AMINOBENZOYL-GLUTAMATE TRANSPORT PROTEIN"/>
    <property type="match status" value="1"/>
</dbReference>
<dbReference type="GO" id="GO:0015558">
    <property type="term" value="F:secondary active p-aminobenzoyl-glutamate transmembrane transporter activity"/>
    <property type="evidence" value="ECO:0007669"/>
    <property type="project" value="InterPro"/>
</dbReference>
<comment type="caution">
    <text evidence="3">The sequence shown here is derived from an EMBL/GenBank/DDBJ whole genome shotgun (WGS) entry which is preliminary data.</text>
</comment>
<dbReference type="Proteomes" id="UP000545037">
    <property type="component" value="Unassembled WGS sequence"/>
</dbReference>
<reference evidence="3 4" key="1">
    <citation type="submission" date="2020-08" db="EMBL/GenBank/DDBJ databases">
        <title>Genomic Encyclopedia of Type Strains, Phase IV (KMG-IV): sequencing the most valuable type-strain genomes for metagenomic binning, comparative biology and taxonomic classification.</title>
        <authorList>
            <person name="Goeker M."/>
        </authorList>
    </citation>
    <scope>NUCLEOTIDE SEQUENCE [LARGE SCALE GENOMIC DNA]</scope>
    <source>
        <strain evidence="3 4">DSM 4737</strain>
    </source>
</reference>
<keyword evidence="2" id="KW-0812">Transmembrane</keyword>
<evidence type="ECO:0000256" key="1">
    <source>
        <dbReference type="SAM" id="MobiDB-lite"/>
    </source>
</evidence>
<feature type="transmembrane region" description="Helical" evidence="2">
    <location>
        <begin position="446"/>
        <end position="465"/>
    </location>
</feature>
<keyword evidence="2" id="KW-0472">Membrane</keyword>
<feature type="transmembrane region" description="Helical" evidence="2">
    <location>
        <begin position="117"/>
        <end position="137"/>
    </location>
</feature>
<proteinExistence type="predicted"/>
<keyword evidence="2" id="KW-1133">Transmembrane helix</keyword>
<organism evidence="3 4">
    <name type="scientific">Brevundimonas variabilis</name>
    <dbReference type="NCBI Taxonomy" id="74312"/>
    <lineage>
        <taxon>Bacteria</taxon>
        <taxon>Pseudomonadati</taxon>
        <taxon>Pseudomonadota</taxon>
        <taxon>Alphaproteobacteria</taxon>
        <taxon>Caulobacterales</taxon>
        <taxon>Caulobacteraceae</taxon>
        <taxon>Brevundimonas</taxon>
    </lineage>
</organism>
<feature type="transmembrane region" description="Helical" evidence="2">
    <location>
        <begin position="214"/>
        <end position="232"/>
    </location>
</feature>
<dbReference type="RefSeq" id="WP_183212859.1">
    <property type="nucleotide sequence ID" value="NZ_JACHOR010000002.1"/>
</dbReference>
<feature type="transmembrane region" description="Helical" evidence="2">
    <location>
        <begin position="88"/>
        <end position="105"/>
    </location>
</feature>
<evidence type="ECO:0000256" key="2">
    <source>
        <dbReference type="SAM" id="Phobius"/>
    </source>
</evidence>
<dbReference type="InterPro" id="IPR004697">
    <property type="entry name" value="AbgT"/>
</dbReference>